<keyword evidence="3" id="KW-1185">Reference proteome</keyword>
<dbReference type="EMBL" id="JACBZT010000001">
    <property type="protein sequence ID" value="NYJ08942.1"/>
    <property type="molecule type" value="Genomic_DNA"/>
</dbReference>
<evidence type="ECO:0000313" key="3">
    <source>
        <dbReference type="Proteomes" id="UP000541969"/>
    </source>
</evidence>
<feature type="transmembrane region" description="Helical" evidence="1">
    <location>
        <begin position="36"/>
        <end position="60"/>
    </location>
</feature>
<keyword evidence="1" id="KW-1133">Transmembrane helix</keyword>
<keyword evidence="1" id="KW-0472">Membrane</keyword>
<name>A0A853CR46_9ACTN</name>
<dbReference type="RefSeq" id="WP_179721954.1">
    <property type="nucleotide sequence ID" value="NZ_JACBZT010000001.1"/>
</dbReference>
<comment type="caution">
    <text evidence="2">The sequence shown here is derived from an EMBL/GenBank/DDBJ whole genome shotgun (WGS) entry which is preliminary data.</text>
</comment>
<evidence type="ECO:0000256" key="1">
    <source>
        <dbReference type="SAM" id="Phobius"/>
    </source>
</evidence>
<dbReference type="AlphaFoldDB" id="A0A853CR46"/>
<sequence>MRISFVVYGLLYIMIELVGARLEQIGWPSLTPLDVATAVVHALFAISVCVAVLLGLDVAARRWRRARLVYLLERARLAEEAEPGTVTVESWRPAPLALPAGPTPVAFAGPDYATPQDGGALPLYVPSEIFDRDGHRL</sequence>
<proteinExistence type="predicted"/>
<dbReference type="Proteomes" id="UP000541969">
    <property type="component" value="Unassembled WGS sequence"/>
</dbReference>
<gene>
    <name evidence="2" type="ORF">GGQ55_005220</name>
</gene>
<protein>
    <submittedName>
        <fullName evidence="2">Uncharacterized protein</fullName>
    </submittedName>
</protein>
<keyword evidence="1" id="KW-0812">Transmembrane</keyword>
<evidence type="ECO:0000313" key="2">
    <source>
        <dbReference type="EMBL" id="NYJ08942.1"/>
    </source>
</evidence>
<accession>A0A853CR46</accession>
<organism evidence="2 3">
    <name type="scientific">Petropleomorpha daqingensis</name>
    <dbReference type="NCBI Taxonomy" id="2026353"/>
    <lineage>
        <taxon>Bacteria</taxon>
        <taxon>Bacillati</taxon>
        <taxon>Actinomycetota</taxon>
        <taxon>Actinomycetes</taxon>
        <taxon>Geodermatophilales</taxon>
        <taxon>Geodermatophilaceae</taxon>
        <taxon>Petropleomorpha</taxon>
    </lineage>
</organism>
<reference evidence="2 3" key="1">
    <citation type="submission" date="2020-07" db="EMBL/GenBank/DDBJ databases">
        <title>Sequencing the genomes of 1000 actinobacteria strains.</title>
        <authorList>
            <person name="Klenk H.-P."/>
        </authorList>
    </citation>
    <scope>NUCLEOTIDE SEQUENCE [LARGE SCALE GENOMIC DNA]</scope>
    <source>
        <strain evidence="2 3">DSM 104001</strain>
    </source>
</reference>